<dbReference type="Proteomes" id="UP001487740">
    <property type="component" value="Unassembled WGS sequence"/>
</dbReference>
<dbReference type="Gene3D" id="3.30.420.10">
    <property type="entry name" value="Ribonuclease H-like superfamily/Ribonuclease H"/>
    <property type="match status" value="1"/>
</dbReference>
<dbReference type="InterPro" id="IPR036397">
    <property type="entry name" value="RNaseH_sf"/>
</dbReference>
<keyword evidence="2" id="KW-1185">Reference proteome</keyword>
<protein>
    <recommendedName>
        <fullName evidence="3">Histone-lysine N-methyltransferase SETMAR</fullName>
    </recommendedName>
</protein>
<dbReference type="EMBL" id="JARAKH010000049">
    <property type="protein sequence ID" value="KAK8375413.1"/>
    <property type="molecule type" value="Genomic_DNA"/>
</dbReference>
<organism evidence="1 2">
    <name type="scientific">Scylla paramamosain</name>
    <name type="common">Mud crab</name>
    <dbReference type="NCBI Taxonomy" id="85552"/>
    <lineage>
        <taxon>Eukaryota</taxon>
        <taxon>Metazoa</taxon>
        <taxon>Ecdysozoa</taxon>
        <taxon>Arthropoda</taxon>
        <taxon>Crustacea</taxon>
        <taxon>Multicrustacea</taxon>
        <taxon>Malacostraca</taxon>
        <taxon>Eumalacostraca</taxon>
        <taxon>Eucarida</taxon>
        <taxon>Decapoda</taxon>
        <taxon>Pleocyemata</taxon>
        <taxon>Brachyura</taxon>
        <taxon>Eubrachyura</taxon>
        <taxon>Portunoidea</taxon>
        <taxon>Portunidae</taxon>
        <taxon>Portuninae</taxon>
        <taxon>Scylla</taxon>
    </lineage>
</organism>
<accession>A0AAW0SJT3</accession>
<evidence type="ECO:0008006" key="3">
    <source>
        <dbReference type="Google" id="ProtNLM"/>
    </source>
</evidence>
<gene>
    <name evidence="1" type="ORF">O3P69_008332</name>
</gene>
<sequence>MVPRLLNDDQKGRRMQRFLAKKNIAVLEQPPYSPDLAPCDFFLFPKLKEVMKGTRFDDADDIKKAVTTELRSIRKNPSSRKPPLSTAIYQAALNLHRTPTWLLWPLGCVAWLAQVCPQRRRARCTQLDPPWYDAELPGLASGEGPFRRVVKGSSRSEAIGIGSPFFGGNFALLCDAC</sequence>
<dbReference type="AlphaFoldDB" id="A0AAW0SJT3"/>
<comment type="caution">
    <text evidence="1">The sequence shown here is derived from an EMBL/GenBank/DDBJ whole genome shotgun (WGS) entry which is preliminary data.</text>
</comment>
<reference evidence="1 2" key="1">
    <citation type="submission" date="2023-03" db="EMBL/GenBank/DDBJ databases">
        <title>High-quality genome of Scylla paramamosain provides insights in environmental adaptation.</title>
        <authorList>
            <person name="Zhang L."/>
        </authorList>
    </citation>
    <scope>NUCLEOTIDE SEQUENCE [LARGE SCALE GENOMIC DNA]</scope>
    <source>
        <strain evidence="1">LZ_2023a</strain>
        <tissue evidence="1">Muscle</tissue>
    </source>
</reference>
<name>A0AAW0SJT3_SCYPA</name>
<evidence type="ECO:0000313" key="1">
    <source>
        <dbReference type="EMBL" id="KAK8375413.1"/>
    </source>
</evidence>
<evidence type="ECO:0000313" key="2">
    <source>
        <dbReference type="Proteomes" id="UP001487740"/>
    </source>
</evidence>
<proteinExistence type="predicted"/>
<dbReference type="GO" id="GO:0003676">
    <property type="term" value="F:nucleic acid binding"/>
    <property type="evidence" value="ECO:0007669"/>
    <property type="project" value="InterPro"/>
</dbReference>